<feature type="compositionally biased region" description="Basic and acidic residues" evidence="1">
    <location>
        <begin position="282"/>
        <end position="292"/>
    </location>
</feature>
<feature type="region of interest" description="Disordered" evidence="1">
    <location>
        <begin position="269"/>
        <end position="324"/>
    </location>
</feature>
<feature type="compositionally biased region" description="Polar residues" evidence="1">
    <location>
        <begin position="302"/>
        <end position="315"/>
    </location>
</feature>
<dbReference type="AlphaFoldDB" id="A0AAD4Q660"/>
<feature type="compositionally biased region" description="Basic and acidic residues" evidence="1">
    <location>
        <begin position="204"/>
        <end position="219"/>
    </location>
</feature>
<feature type="compositionally biased region" description="Basic and acidic residues" evidence="1">
    <location>
        <begin position="241"/>
        <end position="252"/>
    </location>
</feature>
<feature type="region of interest" description="Disordered" evidence="1">
    <location>
        <begin position="163"/>
        <end position="252"/>
    </location>
</feature>
<name>A0AAD4Q660_9EURO</name>
<organism evidence="2 3">
    <name type="scientific">Talaromyces proteolyticus</name>
    <dbReference type="NCBI Taxonomy" id="1131652"/>
    <lineage>
        <taxon>Eukaryota</taxon>
        <taxon>Fungi</taxon>
        <taxon>Dikarya</taxon>
        <taxon>Ascomycota</taxon>
        <taxon>Pezizomycotina</taxon>
        <taxon>Eurotiomycetes</taxon>
        <taxon>Eurotiomycetidae</taxon>
        <taxon>Eurotiales</taxon>
        <taxon>Trichocomaceae</taxon>
        <taxon>Talaromyces</taxon>
        <taxon>Talaromyces sect. Bacilispori</taxon>
    </lineage>
</organism>
<proteinExistence type="predicted"/>
<gene>
    <name evidence="2" type="ORF">BGW36DRAFT_456836</name>
</gene>
<protein>
    <submittedName>
        <fullName evidence="2">Uncharacterized protein</fullName>
    </submittedName>
</protein>
<comment type="caution">
    <text evidence="2">The sequence shown here is derived from an EMBL/GenBank/DDBJ whole genome shotgun (WGS) entry which is preliminary data.</text>
</comment>
<dbReference type="RefSeq" id="XP_046077977.1">
    <property type="nucleotide sequence ID" value="XM_046221942.1"/>
</dbReference>
<evidence type="ECO:0000313" key="2">
    <source>
        <dbReference type="EMBL" id="KAH8705356.1"/>
    </source>
</evidence>
<evidence type="ECO:0000313" key="3">
    <source>
        <dbReference type="Proteomes" id="UP001201262"/>
    </source>
</evidence>
<evidence type="ECO:0000256" key="1">
    <source>
        <dbReference type="SAM" id="MobiDB-lite"/>
    </source>
</evidence>
<sequence length="349" mass="39515">MNDPDPPIFYISSPTLPSYYPRHLTGPVRSRYEAIYSLHHQLRSLWEHQLHSHCDTWTLRAAHEFWWHHGPTTIDGRKFAWIPNQNWILDALDKTHAQLDDLERDAEERIRAIRYVTADFVRSGRVQRSERPRRELGWAKQEPRRQSVSVEVERMVAVQDPFASPTVHSPGLNPLEDPALSRDGGGRTGCYENPIVISDEFDGSVEHGKGGSSIDRCRFSDAPSKRISRRNSAPESLSIVKESEWTGRQRNENKPEAILLDISSAEIQLPSTTSSPSKKRIRDIDSETESVRSKKSPKMGQDSPSRWSTAATPSPRQGGWDAVDKEMLVLEDEVVSISIDCDVSTDGTI</sequence>
<dbReference type="Proteomes" id="UP001201262">
    <property type="component" value="Unassembled WGS sequence"/>
</dbReference>
<keyword evidence="3" id="KW-1185">Reference proteome</keyword>
<dbReference type="GeneID" id="70252229"/>
<accession>A0AAD4Q660</accession>
<dbReference type="EMBL" id="JAJTJA010000001">
    <property type="protein sequence ID" value="KAH8705356.1"/>
    <property type="molecule type" value="Genomic_DNA"/>
</dbReference>
<reference evidence="2" key="1">
    <citation type="submission" date="2021-12" db="EMBL/GenBank/DDBJ databases">
        <title>Convergent genome expansion in fungi linked to evolution of root-endophyte symbiosis.</title>
        <authorList>
            <consortium name="DOE Joint Genome Institute"/>
            <person name="Ke Y.-H."/>
            <person name="Bonito G."/>
            <person name="Liao H.-L."/>
            <person name="Looney B."/>
            <person name="Rojas-Flechas A."/>
            <person name="Nash J."/>
            <person name="Hameed K."/>
            <person name="Schadt C."/>
            <person name="Martin F."/>
            <person name="Crous P.W."/>
            <person name="Miettinen O."/>
            <person name="Magnuson J.K."/>
            <person name="Labbe J."/>
            <person name="Jacobson D."/>
            <person name="Doktycz M.J."/>
            <person name="Veneault-Fourrey C."/>
            <person name="Kuo A."/>
            <person name="Mondo S."/>
            <person name="Calhoun S."/>
            <person name="Riley R."/>
            <person name="Ohm R."/>
            <person name="LaButti K."/>
            <person name="Andreopoulos B."/>
            <person name="Pangilinan J."/>
            <person name="Nolan M."/>
            <person name="Tritt A."/>
            <person name="Clum A."/>
            <person name="Lipzen A."/>
            <person name="Daum C."/>
            <person name="Barry K."/>
            <person name="Grigoriev I.V."/>
            <person name="Vilgalys R."/>
        </authorList>
    </citation>
    <scope>NUCLEOTIDE SEQUENCE</scope>
    <source>
        <strain evidence="2">PMI_201</strain>
    </source>
</reference>